<evidence type="ECO:0000256" key="3">
    <source>
        <dbReference type="ARBA" id="ARBA00022989"/>
    </source>
</evidence>
<evidence type="ECO:0000313" key="9">
    <source>
        <dbReference type="EMBL" id="KAH7020776.1"/>
    </source>
</evidence>
<dbReference type="AlphaFoldDB" id="A0A9P8XUN8"/>
<feature type="region of interest" description="Disordered" evidence="6">
    <location>
        <begin position="353"/>
        <end position="435"/>
    </location>
</feature>
<evidence type="ECO:0000256" key="7">
    <source>
        <dbReference type="SAM" id="Phobius"/>
    </source>
</evidence>
<feature type="transmembrane region" description="Helical" evidence="7">
    <location>
        <begin position="46"/>
        <end position="69"/>
    </location>
</feature>
<evidence type="ECO:0000256" key="2">
    <source>
        <dbReference type="ARBA" id="ARBA00022692"/>
    </source>
</evidence>
<dbReference type="GO" id="GO:0016020">
    <property type="term" value="C:membrane"/>
    <property type="evidence" value="ECO:0007669"/>
    <property type="project" value="UniProtKB-SubCell"/>
</dbReference>
<accession>A0A9P8XUN8</accession>
<dbReference type="PANTHER" id="PTHR33048">
    <property type="entry name" value="PTH11-LIKE INTEGRAL MEMBRANE PROTEIN (AFU_ORTHOLOGUE AFUA_5G11245)"/>
    <property type="match status" value="1"/>
</dbReference>
<evidence type="ECO:0000256" key="4">
    <source>
        <dbReference type="ARBA" id="ARBA00023136"/>
    </source>
</evidence>
<evidence type="ECO:0000256" key="5">
    <source>
        <dbReference type="ARBA" id="ARBA00038359"/>
    </source>
</evidence>
<dbReference type="OrthoDB" id="3923077at2759"/>
<evidence type="ECO:0000259" key="8">
    <source>
        <dbReference type="Pfam" id="PF20684"/>
    </source>
</evidence>
<dbReference type="InterPro" id="IPR052337">
    <property type="entry name" value="SAT4-like"/>
</dbReference>
<feature type="transmembrane region" description="Helical" evidence="7">
    <location>
        <begin position="209"/>
        <end position="229"/>
    </location>
</feature>
<feature type="compositionally biased region" description="Gly residues" evidence="6">
    <location>
        <begin position="292"/>
        <end position="305"/>
    </location>
</feature>
<feature type="transmembrane region" description="Helical" evidence="7">
    <location>
        <begin position="124"/>
        <end position="145"/>
    </location>
</feature>
<comment type="caution">
    <text evidence="9">The sequence shown here is derived from an EMBL/GenBank/DDBJ whole genome shotgun (WGS) entry which is preliminary data.</text>
</comment>
<dbReference type="Proteomes" id="UP000756346">
    <property type="component" value="Unassembled WGS sequence"/>
</dbReference>
<comment type="subcellular location">
    <subcellularLocation>
        <location evidence="1">Membrane</location>
        <topology evidence="1">Multi-pass membrane protein</topology>
    </subcellularLocation>
</comment>
<feature type="region of interest" description="Disordered" evidence="6">
    <location>
        <begin position="282"/>
        <end position="332"/>
    </location>
</feature>
<gene>
    <name evidence="9" type="ORF">B0I36DRAFT_275155</name>
</gene>
<name>A0A9P8XUN8_9PEZI</name>
<feature type="domain" description="Rhodopsin" evidence="8">
    <location>
        <begin position="30"/>
        <end position="270"/>
    </location>
</feature>
<dbReference type="InterPro" id="IPR049326">
    <property type="entry name" value="Rhodopsin_dom_fungi"/>
</dbReference>
<proteinExistence type="inferred from homology"/>
<feature type="transmembrane region" description="Helical" evidence="7">
    <location>
        <begin position="175"/>
        <end position="197"/>
    </location>
</feature>
<dbReference type="RefSeq" id="XP_046006977.1">
    <property type="nucleotide sequence ID" value="XM_046151366.1"/>
</dbReference>
<feature type="compositionally biased region" description="Polar residues" evidence="6">
    <location>
        <begin position="358"/>
        <end position="371"/>
    </location>
</feature>
<protein>
    <recommendedName>
        <fullName evidence="8">Rhodopsin domain-containing protein</fullName>
    </recommendedName>
</protein>
<sequence>MPASNAPDRSVELRTVAIVLWSLAAVAMSLRIYVRTRIMKAFSIDDWFMLFAMASFTANTVTSVLGTVYGSGRHITDLVITDAMRAMMFWWACYPTFAITMIASKFSVGFFLLRITTQKVHRWIIFVAMGLSLATGLAFFFVAIFQCSPVEFAWTRFVSTNGTCLALDTIIKVTITYSTFAIITDFTFTLLPAWLVLNLHMDKKTKMAIIPILSMACIASCAVTVRLAFLNDFTSPDFLWATTDIAIWSQTEQGLAIAAGSFATLRPLFRIMMTRLGLTSGGTSGPTYGNQSAGGGGPRGAGNTGGYKIKSNSTFGGGGGGSSSKQSSKADGKHSMFSLTTFHRIDDDASDEIEKGLGSSSASTTELNSPFAQGRMRQDSDDGAVADGTGHGEYRVRVSSPPRTRGVGTDPRIPPHHDFENVYVGGRAPRGGDRY</sequence>
<feature type="transmembrane region" description="Helical" evidence="7">
    <location>
        <begin position="15"/>
        <end position="34"/>
    </location>
</feature>
<evidence type="ECO:0000256" key="1">
    <source>
        <dbReference type="ARBA" id="ARBA00004141"/>
    </source>
</evidence>
<dbReference type="PANTHER" id="PTHR33048:SF96">
    <property type="entry name" value="INTEGRAL MEMBRANE PROTEIN"/>
    <property type="match status" value="1"/>
</dbReference>
<dbReference type="Pfam" id="PF20684">
    <property type="entry name" value="Fung_rhodopsin"/>
    <property type="match status" value="1"/>
</dbReference>
<dbReference type="EMBL" id="JAGTJQ010000010">
    <property type="protein sequence ID" value="KAH7020776.1"/>
    <property type="molecule type" value="Genomic_DNA"/>
</dbReference>
<reference evidence="9" key="1">
    <citation type="journal article" date="2021" name="Nat. Commun.">
        <title>Genetic determinants of endophytism in the Arabidopsis root mycobiome.</title>
        <authorList>
            <person name="Mesny F."/>
            <person name="Miyauchi S."/>
            <person name="Thiergart T."/>
            <person name="Pickel B."/>
            <person name="Atanasova L."/>
            <person name="Karlsson M."/>
            <person name="Huettel B."/>
            <person name="Barry K.W."/>
            <person name="Haridas S."/>
            <person name="Chen C."/>
            <person name="Bauer D."/>
            <person name="Andreopoulos W."/>
            <person name="Pangilinan J."/>
            <person name="LaButti K."/>
            <person name="Riley R."/>
            <person name="Lipzen A."/>
            <person name="Clum A."/>
            <person name="Drula E."/>
            <person name="Henrissat B."/>
            <person name="Kohler A."/>
            <person name="Grigoriev I.V."/>
            <person name="Martin F.M."/>
            <person name="Hacquard S."/>
        </authorList>
    </citation>
    <scope>NUCLEOTIDE SEQUENCE</scope>
    <source>
        <strain evidence="9">MPI-CAGE-CH-0230</strain>
    </source>
</reference>
<evidence type="ECO:0000313" key="10">
    <source>
        <dbReference type="Proteomes" id="UP000756346"/>
    </source>
</evidence>
<dbReference type="GeneID" id="70180912"/>
<organism evidence="9 10">
    <name type="scientific">Microdochium trichocladiopsis</name>
    <dbReference type="NCBI Taxonomy" id="1682393"/>
    <lineage>
        <taxon>Eukaryota</taxon>
        <taxon>Fungi</taxon>
        <taxon>Dikarya</taxon>
        <taxon>Ascomycota</taxon>
        <taxon>Pezizomycotina</taxon>
        <taxon>Sordariomycetes</taxon>
        <taxon>Xylariomycetidae</taxon>
        <taxon>Xylariales</taxon>
        <taxon>Microdochiaceae</taxon>
        <taxon>Microdochium</taxon>
    </lineage>
</organism>
<keyword evidence="4 7" id="KW-0472">Membrane</keyword>
<evidence type="ECO:0000256" key="6">
    <source>
        <dbReference type="SAM" id="MobiDB-lite"/>
    </source>
</evidence>
<keyword evidence="2 7" id="KW-0812">Transmembrane</keyword>
<keyword evidence="3 7" id="KW-1133">Transmembrane helix</keyword>
<comment type="similarity">
    <text evidence="5">Belongs to the SAT4 family.</text>
</comment>
<keyword evidence="10" id="KW-1185">Reference proteome</keyword>
<feature type="transmembrane region" description="Helical" evidence="7">
    <location>
        <begin position="89"/>
        <end position="112"/>
    </location>
</feature>